<feature type="transmembrane region" description="Helical" evidence="6">
    <location>
        <begin position="79"/>
        <end position="97"/>
    </location>
</feature>
<feature type="transmembrane region" description="Helical" evidence="6">
    <location>
        <begin position="48"/>
        <end position="67"/>
    </location>
</feature>
<dbReference type="PANTHER" id="PTHR30086">
    <property type="entry name" value="ARGININE EXPORTER PROTEIN ARGO"/>
    <property type="match status" value="1"/>
</dbReference>
<protein>
    <recommendedName>
        <fullName evidence="9">Lysine transporter LysE</fullName>
    </recommendedName>
</protein>
<evidence type="ECO:0000256" key="3">
    <source>
        <dbReference type="ARBA" id="ARBA00022692"/>
    </source>
</evidence>
<dbReference type="GO" id="GO:0015171">
    <property type="term" value="F:amino acid transmembrane transporter activity"/>
    <property type="evidence" value="ECO:0007669"/>
    <property type="project" value="TreeGrafter"/>
</dbReference>
<keyword evidence="5 6" id="KW-0472">Membrane</keyword>
<keyword evidence="8" id="KW-1185">Reference proteome</keyword>
<feature type="transmembrane region" description="Helical" evidence="6">
    <location>
        <begin position="129"/>
        <end position="148"/>
    </location>
</feature>
<keyword evidence="3 6" id="KW-0812">Transmembrane</keyword>
<organism evidence="7 8">
    <name type="scientific">Planktomarina temperata RCA23</name>
    <dbReference type="NCBI Taxonomy" id="666509"/>
    <lineage>
        <taxon>Bacteria</taxon>
        <taxon>Pseudomonadati</taxon>
        <taxon>Pseudomonadota</taxon>
        <taxon>Alphaproteobacteria</taxon>
        <taxon>Rhodobacterales</taxon>
        <taxon>Paracoccaceae</taxon>
        <taxon>Planktomarina</taxon>
    </lineage>
</organism>
<sequence>MLHGQVWSLTMPVELIALTLFALSQIGTPGPANMALLATGAGYGLRRALPFVAGVVVGKQLIIWPLGFGLMQLAQSAPGVFLAMKYLSAAYIVYLAWRVANMRLKADQTDGPPPGFLAGLIVHPLNPKAWGMITAAFTSFVTAGATAFTATVSIAAVLLACQTLLHPIWAGAGQLIAATIQGTRAERFVFLLLSFLTVATVFYALFGGGIAS</sequence>
<dbReference type="PANTHER" id="PTHR30086:SF20">
    <property type="entry name" value="ARGININE EXPORTER PROTEIN ARGO-RELATED"/>
    <property type="match status" value="1"/>
</dbReference>
<dbReference type="EMBL" id="CP003984">
    <property type="protein sequence ID" value="AII86819.1"/>
    <property type="molecule type" value="Genomic_DNA"/>
</dbReference>
<reference evidence="7 8" key="1">
    <citation type="journal article" date="2014" name="ISME J.">
        <title>Adaptation of an abundant Roseobacter RCA organism to pelagic systems revealed by genomic and transcriptomic analyses.</title>
        <authorList>
            <person name="Voget S."/>
            <person name="Wemheuer B."/>
            <person name="Brinkhoff T."/>
            <person name="Vollmers J."/>
            <person name="Dietrich S."/>
            <person name="Giebel H.A."/>
            <person name="Beardsley C."/>
            <person name="Sardemann C."/>
            <person name="Bakenhus I."/>
            <person name="Billerbeck S."/>
            <person name="Daniel R."/>
            <person name="Simon M."/>
        </authorList>
    </citation>
    <scope>NUCLEOTIDE SEQUENCE [LARGE SCALE GENOMIC DNA]</scope>
    <source>
        <strain evidence="7 8">RCA23</strain>
    </source>
</reference>
<evidence type="ECO:0000256" key="1">
    <source>
        <dbReference type="ARBA" id="ARBA00004651"/>
    </source>
</evidence>
<keyword evidence="2" id="KW-1003">Cell membrane</keyword>
<feature type="transmembrane region" description="Helical" evidence="6">
    <location>
        <begin position="6"/>
        <end position="27"/>
    </location>
</feature>
<dbReference type="Pfam" id="PF01810">
    <property type="entry name" value="LysE"/>
    <property type="match status" value="1"/>
</dbReference>
<dbReference type="GO" id="GO:0005886">
    <property type="term" value="C:plasma membrane"/>
    <property type="evidence" value="ECO:0007669"/>
    <property type="project" value="UniProtKB-SubCell"/>
</dbReference>
<dbReference type="InterPro" id="IPR001123">
    <property type="entry name" value="LeuE-type"/>
</dbReference>
<feature type="transmembrane region" description="Helical" evidence="6">
    <location>
        <begin position="188"/>
        <end position="206"/>
    </location>
</feature>
<evidence type="ECO:0000313" key="7">
    <source>
        <dbReference type="EMBL" id="AII86819.1"/>
    </source>
</evidence>
<evidence type="ECO:0000256" key="4">
    <source>
        <dbReference type="ARBA" id="ARBA00022989"/>
    </source>
</evidence>
<comment type="subcellular location">
    <subcellularLocation>
        <location evidence="1">Cell membrane</location>
        <topology evidence="1">Multi-pass membrane protein</topology>
    </subcellularLocation>
</comment>
<dbReference type="KEGG" id="ptp:RCA23_c12730"/>
<dbReference type="Proteomes" id="UP000028680">
    <property type="component" value="Chromosome"/>
</dbReference>
<evidence type="ECO:0000256" key="6">
    <source>
        <dbReference type="SAM" id="Phobius"/>
    </source>
</evidence>
<gene>
    <name evidence="7" type="ORF">RCA23_c12730</name>
</gene>
<evidence type="ECO:0000256" key="5">
    <source>
        <dbReference type="ARBA" id="ARBA00023136"/>
    </source>
</evidence>
<dbReference type="AlphaFoldDB" id="A0AAN0RIG8"/>
<evidence type="ECO:0000256" key="2">
    <source>
        <dbReference type="ARBA" id="ARBA00022475"/>
    </source>
</evidence>
<evidence type="ECO:0000313" key="8">
    <source>
        <dbReference type="Proteomes" id="UP000028680"/>
    </source>
</evidence>
<name>A0AAN0RIG8_9RHOB</name>
<accession>A0AAN0RIG8</accession>
<evidence type="ECO:0008006" key="9">
    <source>
        <dbReference type="Google" id="ProtNLM"/>
    </source>
</evidence>
<proteinExistence type="predicted"/>
<keyword evidence="4 6" id="KW-1133">Transmembrane helix</keyword>